<reference evidence="2 3" key="1">
    <citation type="submission" date="2017-01" db="EMBL/GenBank/DDBJ databases">
        <authorList>
            <person name="Cao J.-M."/>
        </authorList>
    </citation>
    <scope>NUCLEOTIDE SEQUENCE [LARGE SCALE GENOMIC DNA]</scope>
    <source>
        <strain evidence="2 3">888-76</strain>
    </source>
</reference>
<protein>
    <recommendedName>
        <fullName evidence="4">Lipoprotein</fullName>
    </recommendedName>
</protein>
<evidence type="ECO:0000256" key="1">
    <source>
        <dbReference type="SAM" id="SignalP"/>
    </source>
</evidence>
<name>A0A807LM21_9ENTR</name>
<gene>
    <name evidence="2" type="ORF">BWI95_15285</name>
</gene>
<dbReference type="KEGG" id="kco:BWI95_15285"/>
<accession>A0A807LM21</accession>
<evidence type="ECO:0008006" key="4">
    <source>
        <dbReference type="Google" id="ProtNLM"/>
    </source>
</evidence>
<organism evidence="2 3">
    <name type="scientific">Kosakonia cowanii JCM 10956 = DSM 18146</name>
    <dbReference type="NCBI Taxonomy" id="1300165"/>
    <lineage>
        <taxon>Bacteria</taxon>
        <taxon>Pseudomonadati</taxon>
        <taxon>Pseudomonadota</taxon>
        <taxon>Gammaproteobacteria</taxon>
        <taxon>Enterobacterales</taxon>
        <taxon>Enterobacteriaceae</taxon>
        <taxon>Kosakonia</taxon>
    </lineage>
</organism>
<proteinExistence type="predicted"/>
<dbReference type="Proteomes" id="UP000187148">
    <property type="component" value="Chromosome"/>
</dbReference>
<keyword evidence="3" id="KW-1185">Reference proteome</keyword>
<evidence type="ECO:0000313" key="3">
    <source>
        <dbReference type="Proteomes" id="UP000187148"/>
    </source>
</evidence>
<evidence type="ECO:0000313" key="2">
    <source>
        <dbReference type="EMBL" id="APZ06312.1"/>
    </source>
</evidence>
<keyword evidence="1" id="KW-0732">Signal</keyword>
<feature type="signal peptide" evidence="1">
    <location>
        <begin position="1"/>
        <end position="22"/>
    </location>
</feature>
<dbReference type="PROSITE" id="PS51257">
    <property type="entry name" value="PROKAR_LIPOPROTEIN"/>
    <property type="match status" value="1"/>
</dbReference>
<dbReference type="AlphaFoldDB" id="A0A807LM21"/>
<sequence length="120" mass="13303">MVMVRIIAAGCFALFSACSWSAGITLLCDEYSVEVEPNGLTVNGRHFSDPQEKPYEIGDQYTGRSLFYSDKEDQNAETNWVAIHIITQLGSGKKAFFYSDKNHTDDKAILCSQGKETPSP</sequence>
<feature type="chain" id="PRO_5032882015" description="Lipoprotein" evidence="1">
    <location>
        <begin position="23"/>
        <end position="120"/>
    </location>
</feature>
<dbReference type="EMBL" id="CP019445">
    <property type="protein sequence ID" value="APZ06312.1"/>
    <property type="molecule type" value="Genomic_DNA"/>
</dbReference>